<proteinExistence type="inferred from homology"/>
<name>A0A1Y6CXB9_9PROT</name>
<feature type="domain" description="TauD/TfdA-like" evidence="6">
    <location>
        <begin position="7"/>
        <end position="275"/>
    </location>
</feature>
<dbReference type="Gene3D" id="3.60.130.10">
    <property type="entry name" value="Clavaminate synthase-like"/>
    <property type="match status" value="1"/>
</dbReference>
<keyword evidence="8" id="KW-1185">Reference proteome</keyword>
<dbReference type="Proteomes" id="UP000192917">
    <property type="component" value="Unassembled WGS sequence"/>
</dbReference>
<dbReference type="GO" id="GO:0046872">
    <property type="term" value="F:metal ion binding"/>
    <property type="evidence" value="ECO:0007669"/>
    <property type="project" value="UniProtKB-KW"/>
</dbReference>
<keyword evidence="3 7" id="KW-0223">Dioxygenase</keyword>
<reference evidence="7 8" key="1">
    <citation type="submission" date="2017-04" db="EMBL/GenBank/DDBJ databases">
        <authorList>
            <person name="Afonso C.L."/>
            <person name="Miller P.J."/>
            <person name="Scott M.A."/>
            <person name="Spackman E."/>
            <person name="Goraichik I."/>
            <person name="Dimitrov K.M."/>
            <person name="Suarez D.L."/>
            <person name="Swayne D.E."/>
        </authorList>
    </citation>
    <scope>NUCLEOTIDE SEQUENCE [LARGE SCALE GENOMIC DNA]</scope>
    <source>
        <strain evidence="7 8">USBA 355</strain>
    </source>
</reference>
<organism evidence="7 8">
    <name type="scientific">Tistlia consotensis USBA 355</name>
    <dbReference type="NCBI Taxonomy" id="560819"/>
    <lineage>
        <taxon>Bacteria</taxon>
        <taxon>Pseudomonadati</taxon>
        <taxon>Pseudomonadota</taxon>
        <taxon>Alphaproteobacteria</taxon>
        <taxon>Rhodospirillales</taxon>
        <taxon>Rhodovibrionaceae</taxon>
        <taxon>Tistlia</taxon>
    </lineage>
</organism>
<dbReference type="STRING" id="560819.SAMN05428998_1492"/>
<dbReference type="PANTHER" id="PTHR30468">
    <property type="entry name" value="ALPHA-KETOGLUTARATE-DEPENDENT SULFONATE DIOXYGENASE"/>
    <property type="match status" value="1"/>
</dbReference>
<dbReference type="EMBL" id="FWZX01000049">
    <property type="protein sequence ID" value="SMF83239.1"/>
    <property type="molecule type" value="Genomic_DNA"/>
</dbReference>
<evidence type="ECO:0000256" key="3">
    <source>
        <dbReference type="ARBA" id="ARBA00022964"/>
    </source>
</evidence>
<accession>A0A1Y6CXB9</accession>
<evidence type="ECO:0000256" key="1">
    <source>
        <dbReference type="ARBA" id="ARBA00005896"/>
    </source>
</evidence>
<evidence type="ECO:0000256" key="5">
    <source>
        <dbReference type="ARBA" id="ARBA00023004"/>
    </source>
</evidence>
<dbReference type="GO" id="GO:0005737">
    <property type="term" value="C:cytoplasm"/>
    <property type="evidence" value="ECO:0007669"/>
    <property type="project" value="TreeGrafter"/>
</dbReference>
<evidence type="ECO:0000313" key="8">
    <source>
        <dbReference type="Proteomes" id="UP000192917"/>
    </source>
</evidence>
<dbReference type="InterPro" id="IPR042098">
    <property type="entry name" value="TauD-like_sf"/>
</dbReference>
<dbReference type="AlphaFoldDB" id="A0A1Y6CXB9"/>
<evidence type="ECO:0000313" key="7">
    <source>
        <dbReference type="EMBL" id="SMF83239.1"/>
    </source>
</evidence>
<sequence length="284" mass="31313">MAAFALEPVTPRLGARLTGLDLGQPISEALAEDLRQTLAERLVLFLPGQNLSMAALKRATAVFGPLTRVPYIAPSPEDPDVVAVLKEADEAKIATFGGDWHSDFSFLERPPGGSLLQAVELPPVGGDTLWADQVTAWATLPEDLKEILTDRRAIQTGAPYGVSRAPSGALSRSIRITRGDPEADRERAHPAVRRHPVSGRAALFVNPTYTTRLDGMTEQESAPILARLYAHMTRPEFCCRHRWRPGDLTIWDNRATLHFAVNDYDGHRRLLWRTTFEGEVPIPA</sequence>
<gene>
    <name evidence="7" type="ORF">SAMN05428998_1492</name>
</gene>
<dbReference type="Pfam" id="PF02668">
    <property type="entry name" value="TauD"/>
    <property type="match status" value="1"/>
</dbReference>
<keyword evidence="4" id="KW-0560">Oxidoreductase</keyword>
<dbReference type="PANTHER" id="PTHR30468:SF1">
    <property type="entry name" value="ALPHA-KETOGLUTARATE-DEPENDENT SULFONATE DIOXYGENASE"/>
    <property type="match status" value="1"/>
</dbReference>
<dbReference type="SUPFAM" id="SSF51197">
    <property type="entry name" value="Clavaminate synthase-like"/>
    <property type="match status" value="1"/>
</dbReference>
<evidence type="ECO:0000256" key="4">
    <source>
        <dbReference type="ARBA" id="ARBA00023002"/>
    </source>
</evidence>
<keyword evidence="5" id="KW-0408">Iron</keyword>
<dbReference type="InterPro" id="IPR051323">
    <property type="entry name" value="AtsK-like"/>
</dbReference>
<evidence type="ECO:0000259" key="6">
    <source>
        <dbReference type="Pfam" id="PF02668"/>
    </source>
</evidence>
<evidence type="ECO:0000256" key="2">
    <source>
        <dbReference type="ARBA" id="ARBA00022723"/>
    </source>
</evidence>
<protein>
    <submittedName>
        <fullName evidence="7">Taurine dioxygenase</fullName>
    </submittedName>
</protein>
<keyword evidence="2" id="KW-0479">Metal-binding</keyword>
<dbReference type="InterPro" id="IPR003819">
    <property type="entry name" value="TauD/TfdA-like"/>
</dbReference>
<dbReference type="RefSeq" id="WP_085127082.1">
    <property type="nucleotide sequence ID" value="NZ_FWZX01000049.1"/>
</dbReference>
<dbReference type="GO" id="GO:0016706">
    <property type="term" value="F:2-oxoglutarate-dependent dioxygenase activity"/>
    <property type="evidence" value="ECO:0007669"/>
    <property type="project" value="TreeGrafter"/>
</dbReference>
<comment type="similarity">
    <text evidence="1">Belongs to the TfdA dioxygenase family.</text>
</comment>